<comment type="caution">
    <text evidence="2">Lacks conserved residue(s) required for the propagation of feature annotation.</text>
</comment>
<dbReference type="PANTHER" id="PTHR48071">
    <property type="entry name" value="SRCR DOMAIN-CONTAINING PROTEIN"/>
    <property type="match status" value="1"/>
</dbReference>
<dbReference type="Pfam" id="PF00530">
    <property type="entry name" value="SRCR"/>
    <property type="match status" value="2"/>
</dbReference>
<dbReference type="PROSITE" id="PS51034">
    <property type="entry name" value="ZP_2"/>
    <property type="match status" value="1"/>
</dbReference>
<gene>
    <name evidence="8" type="ORF">GSLYS_00000040001</name>
</gene>
<evidence type="ECO:0000256" key="2">
    <source>
        <dbReference type="PROSITE-ProRule" id="PRU00196"/>
    </source>
</evidence>
<evidence type="ECO:0000256" key="4">
    <source>
        <dbReference type="SAM" id="Phobius"/>
    </source>
</evidence>
<dbReference type="AlphaFoldDB" id="A0AAV2GWV8"/>
<dbReference type="Gene3D" id="3.10.250.10">
    <property type="entry name" value="SRCR-like domain"/>
    <property type="match status" value="2"/>
</dbReference>
<evidence type="ECO:0000256" key="5">
    <source>
        <dbReference type="SAM" id="SignalP"/>
    </source>
</evidence>
<dbReference type="PANTHER" id="PTHR48071:SF18">
    <property type="entry name" value="DELETED IN MALIGNANT BRAIN TUMORS 1 PROTEIN-RELATED"/>
    <property type="match status" value="1"/>
</dbReference>
<dbReference type="Gene3D" id="2.60.40.4100">
    <property type="entry name" value="Zona pellucida, ZP-C domain"/>
    <property type="match status" value="1"/>
</dbReference>
<protein>
    <recommendedName>
        <fullName evidence="10">Deleted in malignant brain tumors 1 protein</fullName>
    </recommendedName>
</protein>
<dbReference type="SMART" id="SM00241">
    <property type="entry name" value="ZP"/>
    <property type="match status" value="1"/>
</dbReference>
<feature type="disulfide bond" evidence="2">
    <location>
        <begin position="73"/>
        <end position="134"/>
    </location>
</feature>
<keyword evidence="5" id="KW-0732">Signal</keyword>
<reference evidence="8 9" key="1">
    <citation type="submission" date="2024-04" db="EMBL/GenBank/DDBJ databases">
        <authorList>
            <consortium name="Genoscope - CEA"/>
            <person name="William W."/>
        </authorList>
    </citation>
    <scope>NUCLEOTIDE SEQUENCE [LARGE SCALE GENOMIC DNA]</scope>
</reference>
<dbReference type="InterPro" id="IPR001190">
    <property type="entry name" value="SRCR"/>
</dbReference>
<evidence type="ECO:0000259" key="7">
    <source>
        <dbReference type="PROSITE" id="PS51034"/>
    </source>
</evidence>
<evidence type="ECO:0000256" key="1">
    <source>
        <dbReference type="ARBA" id="ARBA00023157"/>
    </source>
</evidence>
<proteinExistence type="predicted"/>
<feature type="domain" description="ZP" evidence="7">
    <location>
        <begin position="307"/>
        <end position="560"/>
    </location>
</feature>
<feature type="domain" description="SRCR" evidence="6">
    <location>
        <begin position="179"/>
        <end position="293"/>
    </location>
</feature>
<dbReference type="InterPro" id="IPR055356">
    <property type="entry name" value="ZP-N"/>
</dbReference>
<dbReference type="InterPro" id="IPR001507">
    <property type="entry name" value="ZP_dom"/>
</dbReference>
<feature type="disulfide bond" evidence="2">
    <location>
        <begin position="104"/>
        <end position="114"/>
    </location>
</feature>
<feature type="transmembrane region" description="Helical" evidence="4">
    <location>
        <begin position="647"/>
        <end position="666"/>
    </location>
</feature>
<dbReference type="InterPro" id="IPR036772">
    <property type="entry name" value="SRCR-like_dom_sf"/>
</dbReference>
<evidence type="ECO:0000313" key="8">
    <source>
        <dbReference type="EMBL" id="CAL1525863.1"/>
    </source>
</evidence>
<dbReference type="Pfam" id="PF00100">
    <property type="entry name" value="Zona_pellucida"/>
    <property type="match status" value="1"/>
</dbReference>
<keyword evidence="4" id="KW-0472">Membrane</keyword>
<keyword evidence="4" id="KW-1133">Transmembrane helix</keyword>
<evidence type="ECO:0000259" key="6">
    <source>
        <dbReference type="PROSITE" id="PS50287"/>
    </source>
</evidence>
<dbReference type="GO" id="GO:0016020">
    <property type="term" value="C:membrane"/>
    <property type="evidence" value="ECO:0007669"/>
    <property type="project" value="InterPro"/>
</dbReference>
<keyword evidence="9" id="KW-1185">Reference proteome</keyword>
<dbReference type="InterPro" id="IPR042235">
    <property type="entry name" value="ZP-C_dom"/>
</dbReference>
<feature type="disulfide bond" evidence="2">
    <location>
        <begin position="256"/>
        <end position="266"/>
    </location>
</feature>
<keyword evidence="4" id="KW-0812">Transmembrane</keyword>
<sequence length="668" mass="73344">MEFRVFVALAAGLLQWTPPPVECYQSLVTKLQLVNSITSTPGRGRIEIQLTFVPVWGSICETGFGFEEAMVVCRMLGFRNGGIAVLDRRYGEGNYNFLMTNINCNGSENTLSECSSDKTITCFYKQKVEVGVECNPDPNGQSQFNLTAPGRGVSMMVPAAYGLVAGVIFTGNCSQHTGVRLYGKPGYDGMGFVQILNSVTGTWGFICDDKWSALAAEVVCRELCYSVSQWCVLPGVLEEHLVTLGSYQVALGSVVCAGNETSLLQCKYNTSDWLSQHHCRITHPYELAGVQCLQFNDHPKPSKPNVTCEDGFIVVTFDLSVFITLQSNHLTVAYQPYCQLAQIITTATEIIVKIPFHGCGTILYRNVSGIVYENAINYLWAAGHGAIMTQYINHEFIVQCCILENKNISTYFQAVIVPSIHTIKNCYEFNISIIFFLNPNCTELILVNPYVVEVGHFINAALLINVNHQHTYNNSLVIVALSCVATPVGDPNFHVKQDLFIDKCPVLPGLTLYPINSTKMAFRFRAFKFVGYSMVYVHCSVRICLDSDQGTDCDRSCKSSSGHQTSGRRRRSTAPLPPEETQTVQSWIIVGNASSAPPEAAGYVLEIGGAPGKQEVEVRVEEGTGEGAQAPVSEFVRWLTGGSERRATVSGLLVASVALLLVGWIYDN</sequence>
<dbReference type="SUPFAM" id="SSF56487">
    <property type="entry name" value="SRCR-like"/>
    <property type="match status" value="2"/>
</dbReference>
<evidence type="ECO:0008006" key="10">
    <source>
        <dbReference type="Google" id="ProtNLM"/>
    </source>
</evidence>
<dbReference type="InterPro" id="IPR055355">
    <property type="entry name" value="ZP-C"/>
</dbReference>
<evidence type="ECO:0000313" key="9">
    <source>
        <dbReference type="Proteomes" id="UP001497497"/>
    </source>
</evidence>
<dbReference type="SMART" id="SM00202">
    <property type="entry name" value="SR"/>
    <property type="match status" value="2"/>
</dbReference>
<keyword evidence="1 2" id="KW-1015">Disulfide bond</keyword>
<feature type="domain" description="SRCR" evidence="6">
    <location>
        <begin position="31"/>
        <end position="135"/>
    </location>
</feature>
<dbReference type="Proteomes" id="UP001497497">
    <property type="component" value="Unassembled WGS sequence"/>
</dbReference>
<feature type="chain" id="PRO_5043348618" description="Deleted in malignant brain tumors 1 protein" evidence="5">
    <location>
        <begin position="24"/>
        <end position="668"/>
    </location>
</feature>
<dbReference type="PROSITE" id="PS50287">
    <property type="entry name" value="SRCR_2"/>
    <property type="match status" value="2"/>
</dbReference>
<name>A0AAV2GWV8_LYMST</name>
<evidence type="ECO:0000256" key="3">
    <source>
        <dbReference type="SAM" id="MobiDB-lite"/>
    </source>
</evidence>
<organism evidence="8 9">
    <name type="scientific">Lymnaea stagnalis</name>
    <name type="common">Great pond snail</name>
    <name type="synonym">Helix stagnalis</name>
    <dbReference type="NCBI Taxonomy" id="6523"/>
    <lineage>
        <taxon>Eukaryota</taxon>
        <taxon>Metazoa</taxon>
        <taxon>Spiralia</taxon>
        <taxon>Lophotrochozoa</taxon>
        <taxon>Mollusca</taxon>
        <taxon>Gastropoda</taxon>
        <taxon>Heterobranchia</taxon>
        <taxon>Euthyneura</taxon>
        <taxon>Panpulmonata</taxon>
        <taxon>Hygrophila</taxon>
        <taxon>Lymnaeoidea</taxon>
        <taxon>Lymnaeidae</taxon>
        <taxon>Lymnaea</taxon>
    </lineage>
</organism>
<comment type="caution">
    <text evidence="8">The sequence shown here is derived from an EMBL/GenBank/DDBJ whole genome shotgun (WGS) entry which is preliminary data.</text>
</comment>
<dbReference type="Pfam" id="PF23344">
    <property type="entry name" value="ZP-N"/>
    <property type="match status" value="1"/>
</dbReference>
<dbReference type="Gene3D" id="2.60.40.3210">
    <property type="entry name" value="Zona pellucida, ZP-N domain"/>
    <property type="match status" value="1"/>
</dbReference>
<feature type="signal peptide" evidence="5">
    <location>
        <begin position="1"/>
        <end position="23"/>
    </location>
</feature>
<accession>A0AAV2GWV8</accession>
<feature type="region of interest" description="Disordered" evidence="3">
    <location>
        <begin position="549"/>
        <end position="580"/>
    </location>
</feature>
<dbReference type="EMBL" id="CAXITT010000001">
    <property type="protein sequence ID" value="CAL1525863.1"/>
    <property type="molecule type" value="Genomic_DNA"/>
</dbReference>